<dbReference type="GO" id="GO:0005730">
    <property type="term" value="C:nucleolus"/>
    <property type="evidence" value="ECO:0007669"/>
    <property type="project" value="EnsemblFungi"/>
</dbReference>
<dbReference type="InterPro" id="IPR001247">
    <property type="entry name" value="ExoRNase_PH_dom1"/>
</dbReference>
<evidence type="ECO:0000256" key="2">
    <source>
        <dbReference type="ARBA" id="ARBA00006678"/>
    </source>
</evidence>
<dbReference type="SUPFAM" id="SSF54211">
    <property type="entry name" value="Ribosomal protein S5 domain 2-like"/>
    <property type="match status" value="1"/>
</dbReference>
<dbReference type="Gene3D" id="3.30.230.70">
    <property type="entry name" value="GHMP Kinase, N-terminal domain"/>
    <property type="match status" value="1"/>
</dbReference>
<evidence type="ECO:0000256" key="1">
    <source>
        <dbReference type="ARBA" id="ARBA00004123"/>
    </source>
</evidence>
<dbReference type="Pfam" id="PF01138">
    <property type="entry name" value="RNase_PH"/>
    <property type="match status" value="1"/>
</dbReference>
<dbReference type="GO" id="GO:0071028">
    <property type="term" value="P:nuclear mRNA surveillance"/>
    <property type="evidence" value="ECO:0007669"/>
    <property type="project" value="TreeGrafter"/>
</dbReference>
<comment type="subcellular location">
    <subcellularLocation>
        <location evidence="1">Nucleus</location>
    </subcellularLocation>
</comment>
<dbReference type="GO" id="GO:0016075">
    <property type="term" value="P:rRNA catabolic process"/>
    <property type="evidence" value="ECO:0007669"/>
    <property type="project" value="TreeGrafter"/>
</dbReference>
<dbReference type="InterPro" id="IPR020568">
    <property type="entry name" value="Ribosomal_Su5_D2-typ_SF"/>
</dbReference>
<gene>
    <name evidence="7" type="ORF">BABINDRAFT_163193</name>
</gene>
<dbReference type="GO" id="GO:0000177">
    <property type="term" value="C:cytoplasmic exosome (RNase complex)"/>
    <property type="evidence" value="ECO:0007669"/>
    <property type="project" value="EnsemblFungi"/>
</dbReference>
<dbReference type="AlphaFoldDB" id="A0A1E3QJC7"/>
<sequence>MSSVNTAQTSLLNRVDGSSQVESGATKVLCSVTGPIEAKSRQELPTAAALEIIVRPAVGVSSTREKLLEDKLRSVLSSVIVRHIYPRQLIQIVVQVLQAGESAEYTVRETAAAINASFLALIDANVALHTSFSATCLAAPTAQSPKEKFILSPTADELKKALSNHVVAYSIVNGESEKLLLSDSNGSFTEAQLYHVLDVGAAECELIHKKFRQTAKEKIEHDYVWQC</sequence>
<comment type="similarity">
    <text evidence="2">Belongs to the RNase PH family.</text>
</comment>
<evidence type="ECO:0000313" key="7">
    <source>
        <dbReference type="EMBL" id="ODQ77806.1"/>
    </source>
</evidence>
<dbReference type="InterPro" id="IPR027408">
    <property type="entry name" value="PNPase/RNase_PH_dom_sf"/>
</dbReference>
<keyword evidence="4" id="KW-0271">Exosome</keyword>
<dbReference type="PANTHER" id="PTHR11953">
    <property type="entry name" value="EXOSOME COMPLEX COMPONENT"/>
    <property type="match status" value="1"/>
</dbReference>
<dbReference type="EMBL" id="KV454438">
    <property type="protein sequence ID" value="ODQ77806.1"/>
    <property type="molecule type" value="Genomic_DNA"/>
</dbReference>
<keyword evidence="5" id="KW-0539">Nucleus</keyword>
<evidence type="ECO:0000259" key="6">
    <source>
        <dbReference type="Pfam" id="PF01138"/>
    </source>
</evidence>
<dbReference type="RefSeq" id="XP_018983134.1">
    <property type="nucleotide sequence ID" value="XM_019129766.1"/>
</dbReference>
<dbReference type="GO" id="GO:0071051">
    <property type="term" value="P:poly(A)-dependent snoRNA 3'-end processing"/>
    <property type="evidence" value="ECO:0007669"/>
    <property type="project" value="TreeGrafter"/>
</dbReference>
<accession>A0A1E3QJC7</accession>
<dbReference type="InterPro" id="IPR036345">
    <property type="entry name" value="ExoRNase_PH_dom2_sf"/>
</dbReference>
<dbReference type="STRING" id="984486.A0A1E3QJC7"/>
<name>A0A1E3QJC7_9ASCO</name>
<protein>
    <recommendedName>
        <fullName evidence="6">Exoribonuclease phosphorolytic domain-containing protein</fullName>
    </recommendedName>
</protein>
<reference evidence="8" key="1">
    <citation type="submission" date="2016-05" db="EMBL/GenBank/DDBJ databases">
        <title>Comparative genomics of biotechnologically important yeasts.</title>
        <authorList>
            <consortium name="DOE Joint Genome Institute"/>
            <person name="Riley R."/>
            <person name="Haridas S."/>
            <person name="Wolfe K.H."/>
            <person name="Lopes M.R."/>
            <person name="Hittinger C.T."/>
            <person name="Goker M."/>
            <person name="Salamov A."/>
            <person name="Wisecaver J."/>
            <person name="Long T.M."/>
            <person name="Aerts A.L."/>
            <person name="Barry K."/>
            <person name="Choi C."/>
            <person name="Clum A."/>
            <person name="Coughlan A.Y."/>
            <person name="Deshpande S."/>
            <person name="Douglass A.P."/>
            <person name="Hanson S.J."/>
            <person name="Klenk H.-P."/>
            <person name="Labutti K."/>
            <person name="Lapidus A."/>
            <person name="Lindquist E."/>
            <person name="Lipzen A."/>
            <person name="Meier-Kolthoff J.P."/>
            <person name="Ohm R.A."/>
            <person name="Otillar R.P."/>
            <person name="Pangilinan J."/>
            <person name="Peng Y."/>
            <person name="Rokas A."/>
            <person name="Rosa C.A."/>
            <person name="Scheuner C."/>
            <person name="Sibirny A.A."/>
            <person name="Slot J.C."/>
            <person name="Stielow J.B."/>
            <person name="Sun H."/>
            <person name="Kurtzman C.P."/>
            <person name="Blackwell M."/>
            <person name="Grigoriev I.V."/>
            <person name="Jeffries T.W."/>
        </authorList>
    </citation>
    <scope>NUCLEOTIDE SEQUENCE [LARGE SCALE GENOMIC DNA]</scope>
    <source>
        <strain evidence="8">NRRL Y-12698</strain>
    </source>
</reference>
<dbReference type="GO" id="GO:0000176">
    <property type="term" value="C:nuclear exosome (RNase complex)"/>
    <property type="evidence" value="ECO:0007669"/>
    <property type="project" value="EnsemblFungi"/>
</dbReference>
<dbReference type="GO" id="GO:0071035">
    <property type="term" value="P:nuclear polyadenylation-dependent rRNA catabolic process"/>
    <property type="evidence" value="ECO:0007669"/>
    <property type="project" value="EnsemblFungi"/>
</dbReference>
<dbReference type="GO" id="GO:0071042">
    <property type="term" value="P:nuclear polyadenylation-dependent mRNA catabolic process"/>
    <property type="evidence" value="ECO:0007669"/>
    <property type="project" value="EnsemblFungi"/>
</dbReference>
<dbReference type="GO" id="GO:0034475">
    <property type="term" value="P:U4 snRNA 3'-end processing"/>
    <property type="evidence" value="ECO:0007669"/>
    <property type="project" value="TreeGrafter"/>
</dbReference>
<dbReference type="GeneID" id="30147619"/>
<dbReference type="GO" id="GO:0071038">
    <property type="term" value="P:TRAMP-dependent tRNA surveillance pathway"/>
    <property type="evidence" value="ECO:0007669"/>
    <property type="project" value="EnsemblFungi"/>
</dbReference>
<dbReference type="CDD" id="cd11372">
    <property type="entry name" value="RNase_PH_RRP46"/>
    <property type="match status" value="1"/>
</dbReference>
<evidence type="ECO:0000256" key="5">
    <source>
        <dbReference type="ARBA" id="ARBA00023242"/>
    </source>
</evidence>
<dbReference type="InterPro" id="IPR050080">
    <property type="entry name" value="RNase_PH"/>
</dbReference>
<evidence type="ECO:0000256" key="3">
    <source>
        <dbReference type="ARBA" id="ARBA00022552"/>
    </source>
</evidence>
<feature type="domain" description="Exoribonuclease phosphorolytic" evidence="6">
    <location>
        <begin position="7"/>
        <end position="126"/>
    </location>
</feature>
<dbReference type="Proteomes" id="UP000094336">
    <property type="component" value="Unassembled WGS sequence"/>
</dbReference>
<keyword evidence="8" id="KW-1185">Reference proteome</keyword>
<organism evidence="7 8">
    <name type="scientific">Babjeviella inositovora NRRL Y-12698</name>
    <dbReference type="NCBI Taxonomy" id="984486"/>
    <lineage>
        <taxon>Eukaryota</taxon>
        <taxon>Fungi</taxon>
        <taxon>Dikarya</taxon>
        <taxon>Ascomycota</taxon>
        <taxon>Saccharomycotina</taxon>
        <taxon>Pichiomycetes</taxon>
        <taxon>Serinales incertae sedis</taxon>
        <taxon>Babjeviella</taxon>
    </lineage>
</organism>
<evidence type="ECO:0000313" key="8">
    <source>
        <dbReference type="Proteomes" id="UP000094336"/>
    </source>
</evidence>
<dbReference type="GO" id="GO:0003723">
    <property type="term" value="F:RNA binding"/>
    <property type="evidence" value="ECO:0007669"/>
    <property type="project" value="TreeGrafter"/>
</dbReference>
<dbReference type="SUPFAM" id="SSF55666">
    <property type="entry name" value="Ribonuclease PH domain 2-like"/>
    <property type="match status" value="1"/>
</dbReference>
<evidence type="ECO:0000256" key="4">
    <source>
        <dbReference type="ARBA" id="ARBA00022835"/>
    </source>
</evidence>
<proteinExistence type="inferred from homology"/>
<dbReference type="OrthoDB" id="27298at2759"/>
<dbReference type="GO" id="GO:0000467">
    <property type="term" value="P:exonucleolytic trimming to generate mature 3'-end of 5.8S rRNA from tricistronic rRNA transcript (SSU-rRNA, 5.8S rRNA, LSU-rRNA)"/>
    <property type="evidence" value="ECO:0007669"/>
    <property type="project" value="EnsemblFungi"/>
</dbReference>
<dbReference type="PANTHER" id="PTHR11953:SF1">
    <property type="entry name" value="EXOSOME COMPLEX COMPONENT RRP46"/>
    <property type="match status" value="1"/>
</dbReference>
<keyword evidence="3" id="KW-0698">rRNA processing</keyword>